<evidence type="ECO:0000259" key="2">
    <source>
        <dbReference type="Pfam" id="PF00149"/>
    </source>
</evidence>
<dbReference type="PANTHER" id="PTHR37844">
    <property type="entry name" value="SER/THR PROTEIN PHOSPHATASE SUPERFAMILY (AFU_ORTHOLOGUE AFUA_1G14840)"/>
    <property type="match status" value="1"/>
</dbReference>
<reference evidence="4" key="1">
    <citation type="journal article" date="2016" name="Genome Announc.">
        <title>Draft genome sequences of fungus Aspergillus calidoustus.</title>
        <authorList>
            <person name="Horn F."/>
            <person name="Linde J."/>
            <person name="Mattern D.J."/>
            <person name="Walther G."/>
            <person name="Guthke R."/>
            <person name="Scherlach K."/>
            <person name="Martin K."/>
            <person name="Brakhage A.A."/>
            <person name="Petzke L."/>
            <person name="Valiante V."/>
        </authorList>
    </citation>
    <scope>NUCLEOTIDE SEQUENCE [LARGE SCALE GENOMIC DNA]</scope>
    <source>
        <strain evidence="4">SF006504</strain>
    </source>
</reference>
<dbReference type="Proteomes" id="UP000054771">
    <property type="component" value="Unassembled WGS sequence"/>
</dbReference>
<dbReference type="Pfam" id="PF00149">
    <property type="entry name" value="Metallophos"/>
    <property type="match status" value="1"/>
</dbReference>
<keyword evidence="1" id="KW-0175">Coiled coil</keyword>
<evidence type="ECO:0000313" key="4">
    <source>
        <dbReference type="Proteomes" id="UP000054771"/>
    </source>
</evidence>
<dbReference type="OMA" id="CDFERKG"/>
<dbReference type="OrthoDB" id="550558at2759"/>
<proteinExistence type="predicted"/>
<dbReference type="SUPFAM" id="SSF56300">
    <property type="entry name" value="Metallo-dependent phosphatases"/>
    <property type="match status" value="1"/>
</dbReference>
<feature type="coiled-coil region" evidence="1">
    <location>
        <begin position="78"/>
        <end position="105"/>
    </location>
</feature>
<dbReference type="Gene3D" id="3.60.21.10">
    <property type="match status" value="1"/>
</dbReference>
<evidence type="ECO:0000313" key="3">
    <source>
        <dbReference type="EMBL" id="CEL01171.1"/>
    </source>
</evidence>
<feature type="domain" description="Calcineurin-like phosphoesterase" evidence="2">
    <location>
        <begin position="12"/>
        <end position="235"/>
    </location>
</feature>
<dbReference type="InterPro" id="IPR029052">
    <property type="entry name" value="Metallo-depent_PP-like"/>
</dbReference>
<accession>A0A0U5FPG4</accession>
<gene>
    <name evidence="3" type="ORF">ASPCAL00760</name>
</gene>
<dbReference type="PANTHER" id="PTHR37844:SF2">
    <property type="entry name" value="SER_THR PROTEIN PHOSPHATASE SUPERFAMILY (AFU_ORTHOLOGUE AFUA_1G14840)"/>
    <property type="match status" value="1"/>
</dbReference>
<keyword evidence="4" id="KW-1185">Reference proteome</keyword>
<dbReference type="InterPro" id="IPR004843">
    <property type="entry name" value="Calcineurin-like_PHP"/>
</dbReference>
<name>A0A0U5FPG4_ASPCI</name>
<dbReference type="AlphaFoldDB" id="A0A0U5FPG4"/>
<protein>
    <submittedName>
        <fullName evidence="3">Putative Ser/Thr protein phosphatase superfamily (AFU_orthologue AFUA_1G14840)</fullName>
    </submittedName>
</protein>
<organism evidence="3 4">
    <name type="scientific">Aspergillus calidoustus</name>
    <dbReference type="NCBI Taxonomy" id="454130"/>
    <lineage>
        <taxon>Eukaryota</taxon>
        <taxon>Fungi</taxon>
        <taxon>Dikarya</taxon>
        <taxon>Ascomycota</taxon>
        <taxon>Pezizomycotina</taxon>
        <taxon>Eurotiomycetes</taxon>
        <taxon>Eurotiomycetidae</taxon>
        <taxon>Eurotiales</taxon>
        <taxon>Aspergillaceae</taxon>
        <taxon>Aspergillus</taxon>
        <taxon>Aspergillus subgen. Nidulantes</taxon>
    </lineage>
</organism>
<dbReference type="EMBL" id="CDMC01000001">
    <property type="protein sequence ID" value="CEL01171.1"/>
    <property type="molecule type" value="Genomic_DNA"/>
</dbReference>
<dbReference type="GO" id="GO:0016787">
    <property type="term" value="F:hydrolase activity"/>
    <property type="evidence" value="ECO:0007669"/>
    <property type="project" value="InterPro"/>
</dbReference>
<sequence>MLPPMANIQLQVLSDLHLESPAAYDIFSIEPKAPFLALLGDIGYVKDEGFFPFLRRQLSIFRVVFMVLGNHEAYHSSWTETKSNLERFKEELDEASRRGEALGKLVLLDQTRYDISPTLTILGCTLFSYITEEQMESVSFGLNDFYHIRDWSVEDHREAHAADLSWLNAEIDSISRLDPGRKVIILTHYCPSTHEEVVDPRHNNSKLSSGFMTDLLNEQCWQSEIVTLWAFGHTHFNCDFRDVTTGKRVMTNQRGYYFSQSTGFNAEKVVELKDT</sequence>
<evidence type="ECO:0000256" key="1">
    <source>
        <dbReference type="SAM" id="Coils"/>
    </source>
</evidence>